<feature type="coiled-coil region" evidence="1">
    <location>
        <begin position="21"/>
        <end position="97"/>
    </location>
</feature>
<dbReference type="SUPFAM" id="SSF48452">
    <property type="entry name" value="TPR-like"/>
    <property type="match status" value="3"/>
</dbReference>
<dbReference type="Pfam" id="PF13374">
    <property type="entry name" value="TPR_10"/>
    <property type="match status" value="1"/>
</dbReference>
<gene>
    <name evidence="3" type="primary">KLC2</name>
    <name evidence="3" type="ORF">SNAT2548_LOCUS1480</name>
</gene>
<sequence length="796" mass="85559">MPVPEMQDIEDSNQADVSASKAKLLQELTDLEATEAALAEARERNATIRQQLSAELRAGAELQSRLEKVRAGVQATRQQLEKELRLAAAATAQMQRAKACQQSMEEEKSSEMRACSPQQLKLGEGEEQRRLAVDADAKGATPAEEPTLPAESPLRACLEEGRLLLAGRDLEAAGGNPPLTLDDARRAGRIVQQLEELGHQDDELHRSLLQLSLRGFERHLPADAPELLAAVHALAVTLENLGDKAASVKLYRRALDGRRRCLGLDHPHTLDSGFNLAVCMRALGAVREAEPLLRETLQGCQKAFGHSHPGALDCAEQLAELLEARADLGAAFRLRRQLLEWTREAFGDEDPASLAAFAKLADVLAAAAVCGAAAPGAAAEALRVSARRHRKALGDGDLATLHALNTLAAFLAGRGGDAAAAEAELRGACERCTDHFGHAAPSTLKAMEYLAVHLEARGRLVEAESLFRRVLTSRVQSLGPSHEQALLAKHNLAVFLASVPRRTNEAEEELRAVTALRTTSLGSTHPDTLESSRSLAEFLASVGRTKEAAELLAKKLEEMESTPCKDMQDAEARPGWIACCSDLAKLRREGGDIAGAEELYHRILATQQGERRLEMADAECNLGVCLSKRGLHAEAEKYHRRAAETYTLWYSACDPCTLGTLSNLACCLDAQGRTQEADPLHRRVVAGLRAALGATHPQTLRAEELASTAASTASATAPAAVVAGGQVEGTWASKIRPGPILKACTTNAAKTPVRCSICPRVGSPSYKSCSPLRLRPTWRPAQVLITRAQLPARARV</sequence>
<dbReference type="OrthoDB" id="5986190at2759"/>
<evidence type="ECO:0000256" key="2">
    <source>
        <dbReference type="SAM" id="MobiDB-lite"/>
    </source>
</evidence>
<feature type="region of interest" description="Disordered" evidence="2">
    <location>
        <begin position="102"/>
        <end position="129"/>
    </location>
</feature>
<dbReference type="PANTHER" id="PTHR46082:SF6">
    <property type="entry name" value="AAA+ ATPASE DOMAIN-CONTAINING PROTEIN-RELATED"/>
    <property type="match status" value="1"/>
</dbReference>
<dbReference type="EMBL" id="CAJNDS010000081">
    <property type="protein sequence ID" value="CAE6948177.1"/>
    <property type="molecule type" value="Genomic_DNA"/>
</dbReference>
<dbReference type="PANTHER" id="PTHR46082">
    <property type="entry name" value="ATP/GTP-BINDING PROTEIN-RELATED"/>
    <property type="match status" value="1"/>
</dbReference>
<keyword evidence="4" id="KW-1185">Reference proteome</keyword>
<evidence type="ECO:0000256" key="1">
    <source>
        <dbReference type="SAM" id="Coils"/>
    </source>
</evidence>
<name>A0A812H9P6_9DINO</name>
<proteinExistence type="predicted"/>
<dbReference type="InterPro" id="IPR011990">
    <property type="entry name" value="TPR-like_helical_dom_sf"/>
</dbReference>
<reference evidence="3" key="1">
    <citation type="submission" date="2021-02" db="EMBL/GenBank/DDBJ databases">
        <authorList>
            <person name="Dougan E. K."/>
            <person name="Rhodes N."/>
            <person name="Thang M."/>
            <person name="Chan C."/>
        </authorList>
    </citation>
    <scope>NUCLEOTIDE SEQUENCE</scope>
</reference>
<keyword evidence="1" id="KW-0175">Coiled coil</keyword>
<dbReference type="AlphaFoldDB" id="A0A812H9P6"/>
<evidence type="ECO:0000313" key="3">
    <source>
        <dbReference type="EMBL" id="CAE6948177.1"/>
    </source>
</evidence>
<protein>
    <submittedName>
        <fullName evidence="3">KLC2 protein</fullName>
    </submittedName>
</protein>
<evidence type="ECO:0000313" key="4">
    <source>
        <dbReference type="Proteomes" id="UP000604046"/>
    </source>
</evidence>
<organism evidence="3 4">
    <name type="scientific">Symbiodinium natans</name>
    <dbReference type="NCBI Taxonomy" id="878477"/>
    <lineage>
        <taxon>Eukaryota</taxon>
        <taxon>Sar</taxon>
        <taxon>Alveolata</taxon>
        <taxon>Dinophyceae</taxon>
        <taxon>Suessiales</taxon>
        <taxon>Symbiodiniaceae</taxon>
        <taxon>Symbiodinium</taxon>
    </lineage>
</organism>
<comment type="caution">
    <text evidence="3">The sequence shown here is derived from an EMBL/GenBank/DDBJ whole genome shotgun (WGS) entry which is preliminary data.</text>
</comment>
<accession>A0A812H9P6</accession>
<dbReference type="Pfam" id="PF13424">
    <property type="entry name" value="TPR_12"/>
    <property type="match status" value="2"/>
</dbReference>
<feature type="region of interest" description="Disordered" evidence="2">
    <location>
        <begin position="134"/>
        <end position="153"/>
    </location>
</feature>
<dbReference type="Gene3D" id="1.25.40.10">
    <property type="entry name" value="Tetratricopeptide repeat domain"/>
    <property type="match status" value="3"/>
</dbReference>
<dbReference type="Proteomes" id="UP000604046">
    <property type="component" value="Unassembled WGS sequence"/>
</dbReference>
<dbReference type="InterPro" id="IPR053137">
    <property type="entry name" value="NLR-like"/>
</dbReference>